<dbReference type="OrthoDB" id="2099887at2759"/>
<sequence length="63" mass="6907">MDTFAMGVTQFTVYRGPDTKYNSQEICYGYNKIALTIYDVADKAVAKVLSPTSYVGSSCTHKG</sequence>
<dbReference type="PANTHER" id="PTHR38787:SF3">
    <property type="entry name" value="REGULATORY P DOMAIN-CONTAINING PROTEIN"/>
    <property type="match status" value="1"/>
</dbReference>
<dbReference type="Proteomes" id="UP000887226">
    <property type="component" value="Unassembled WGS sequence"/>
</dbReference>
<comment type="caution">
    <text evidence="1">The sequence shown here is derived from an EMBL/GenBank/DDBJ whole genome shotgun (WGS) entry which is preliminary data.</text>
</comment>
<dbReference type="GO" id="GO:0005576">
    <property type="term" value="C:extracellular region"/>
    <property type="evidence" value="ECO:0007669"/>
    <property type="project" value="TreeGrafter"/>
</dbReference>
<dbReference type="EMBL" id="MU253790">
    <property type="protein sequence ID" value="KAG9246846.1"/>
    <property type="molecule type" value="Genomic_DNA"/>
</dbReference>
<dbReference type="PANTHER" id="PTHR38787">
    <property type="entry name" value="REGULATORY P DOMAIN-CONTAINING PROTEIN"/>
    <property type="match status" value="1"/>
</dbReference>
<reference evidence="1" key="1">
    <citation type="journal article" date="2021" name="IMA Fungus">
        <title>Genomic characterization of three marine fungi, including Emericellopsis atlantica sp. nov. with signatures of a generalist lifestyle and marine biomass degradation.</title>
        <authorList>
            <person name="Hagestad O.C."/>
            <person name="Hou L."/>
            <person name="Andersen J.H."/>
            <person name="Hansen E.H."/>
            <person name="Altermark B."/>
            <person name="Li C."/>
            <person name="Kuhnert E."/>
            <person name="Cox R.J."/>
            <person name="Crous P.W."/>
            <person name="Spatafora J.W."/>
            <person name="Lail K."/>
            <person name="Amirebrahimi M."/>
            <person name="Lipzen A."/>
            <person name="Pangilinan J."/>
            <person name="Andreopoulos W."/>
            <person name="Hayes R.D."/>
            <person name="Ng V."/>
            <person name="Grigoriev I.V."/>
            <person name="Jackson S.A."/>
            <person name="Sutton T.D.S."/>
            <person name="Dobson A.D.W."/>
            <person name="Rama T."/>
        </authorList>
    </citation>
    <scope>NUCLEOTIDE SEQUENCE</scope>
    <source>
        <strain evidence="1">TRa3180A</strain>
    </source>
</reference>
<organism evidence="1 2">
    <name type="scientific">Calycina marina</name>
    <dbReference type="NCBI Taxonomy" id="1763456"/>
    <lineage>
        <taxon>Eukaryota</taxon>
        <taxon>Fungi</taxon>
        <taxon>Dikarya</taxon>
        <taxon>Ascomycota</taxon>
        <taxon>Pezizomycotina</taxon>
        <taxon>Leotiomycetes</taxon>
        <taxon>Helotiales</taxon>
        <taxon>Pezizellaceae</taxon>
        <taxon>Calycina</taxon>
    </lineage>
</organism>
<proteinExistence type="predicted"/>
<keyword evidence="2" id="KW-1185">Reference proteome</keyword>
<evidence type="ECO:0000313" key="2">
    <source>
        <dbReference type="Proteomes" id="UP000887226"/>
    </source>
</evidence>
<protein>
    <submittedName>
        <fullName evidence="1">Uncharacterized protein</fullName>
    </submittedName>
</protein>
<accession>A0A9P7Z7S8</accession>
<evidence type="ECO:0000313" key="1">
    <source>
        <dbReference type="EMBL" id="KAG9246846.1"/>
    </source>
</evidence>
<dbReference type="AlphaFoldDB" id="A0A9P7Z7S8"/>
<gene>
    <name evidence="1" type="ORF">BJ878DRAFT_539867</name>
</gene>
<name>A0A9P7Z7S8_9HELO</name>